<comment type="caution">
    <text evidence="2">The sequence shown here is derived from an EMBL/GenBank/DDBJ whole genome shotgun (WGS) entry which is preliminary data.</text>
</comment>
<feature type="region of interest" description="Disordered" evidence="1">
    <location>
        <begin position="141"/>
        <end position="164"/>
    </location>
</feature>
<name>A0A7W6JBK2_9CAUL</name>
<dbReference type="RefSeq" id="WP_183203198.1">
    <property type="nucleotide sequence ID" value="NZ_BAAAER010000004.1"/>
</dbReference>
<evidence type="ECO:0000313" key="2">
    <source>
        <dbReference type="EMBL" id="MBB4082073.1"/>
    </source>
</evidence>
<evidence type="ECO:0000313" key="3">
    <source>
        <dbReference type="Proteomes" id="UP000529946"/>
    </source>
</evidence>
<organism evidence="2 3">
    <name type="scientific">Brevundimonas lenta</name>
    <dbReference type="NCBI Taxonomy" id="424796"/>
    <lineage>
        <taxon>Bacteria</taxon>
        <taxon>Pseudomonadati</taxon>
        <taxon>Pseudomonadota</taxon>
        <taxon>Alphaproteobacteria</taxon>
        <taxon>Caulobacterales</taxon>
        <taxon>Caulobacteraceae</taxon>
        <taxon>Brevundimonas</taxon>
    </lineage>
</organism>
<feature type="region of interest" description="Disordered" evidence="1">
    <location>
        <begin position="55"/>
        <end position="115"/>
    </location>
</feature>
<feature type="compositionally biased region" description="Pro residues" evidence="1">
    <location>
        <begin position="90"/>
        <end position="106"/>
    </location>
</feature>
<reference evidence="2 3" key="1">
    <citation type="submission" date="2020-08" db="EMBL/GenBank/DDBJ databases">
        <title>Genomic Encyclopedia of Type Strains, Phase IV (KMG-IV): sequencing the most valuable type-strain genomes for metagenomic binning, comparative biology and taxonomic classification.</title>
        <authorList>
            <person name="Goeker M."/>
        </authorList>
    </citation>
    <scope>NUCLEOTIDE SEQUENCE [LARGE SCALE GENOMIC DNA]</scope>
    <source>
        <strain evidence="2 3">DSM 23960</strain>
    </source>
</reference>
<protein>
    <submittedName>
        <fullName evidence="2">Uncharacterized protein</fullName>
    </submittedName>
</protein>
<sequence length="270" mass="27038">MSAARRASRRRALAVVLSVALHVPIAALLALRAAPPIPPMLPEPPAIEVTLVDPFRAPDVSPPPGPEQAKPEPAAEAAPAAPAAAQAAPKPAPPRPVRPARRPPPANVETVVAGGAPQPAPVPVMATVGEAQLAGALTAGSGSGTGSGAGSAGGGGGGGSGGGCDMVRSLQEALRTDPDVQAAMARAHRTVAPGRAILVWDGDWVLTPGQSGKGLAGVRQAIALEVAFAPQACRAQTMRGLVLITFSDAPGAPRLVLGSSQWRWTDLLTR</sequence>
<dbReference type="Proteomes" id="UP000529946">
    <property type="component" value="Unassembled WGS sequence"/>
</dbReference>
<proteinExistence type="predicted"/>
<gene>
    <name evidence="2" type="ORF">GGR12_000912</name>
</gene>
<dbReference type="AlphaFoldDB" id="A0A7W6JBK2"/>
<accession>A0A7W6JBK2</accession>
<feature type="compositionally biased region" description="Low complexity" evidence="1">
    <location>
        <begin position="67"/>
        <end position="89"/>
    </location>
</feature>
<dbReference type="EMBL" id="JACIDM010000001">
    <property type="protein sequence ID" value="MBB4082073.1"/>
    <property type="molecule type" value="Genomic_DNA"/>
</dbReference>
<evidence type="ECO:0000256" key="1">
    <source>
        <dbReference type="SAM" id="MobiDB-lite"/>
    </source>
</evidence>
<keyword evidence="3" id="KW-1185">Reference proteome</keyword>